<evidence type="ECO:0000256" key="1">
    <source>
        <dbReference type="ARBA" id="ARBA00008531"/>
    </source>
</evidence>
<feature type="non-terminal residue" evidence="11">
    <location>
        <position position="356"/>
    </location>
</feature>
<dbReference type="GO" id="GO:0006614">
    <property type="term" value="P:SRP-dependent cotranslational protein targeting to membrane"/>
    <property type="evidence" value="ECO:0007669"/>
    <property type="project" value="InterPro"/>
</dbReference>
<dbReference type="SMART" id="SM00962">
    <property type="entry name" value="SRP54"/>
    <property type="match status" value="1"/>
</dbReference>
<dbReference type="SUPFAM" id="SSF47364">
    <property type="entry name" value="Domain of the SRP/SRP receptor G-proteins"/>
    <property type="match status" value="1"/>
</dbReference>
<dbReference type="GO" id="GO:0005047">
    <property type="term" value="F:signal recognition particle binding"/>
    <property type="evidence" value="ECO:0007669"/>
    <property type="project" value="EnsemblFungi"/>
</dbReference>
<dbReference type="InterPro" id="IPR042101">
    <property type="entry name" value="SRP54_N_sf"/>
</dbReference>
<evidence type="ECO:0000256" key="6">
    <source>
        <dbReference type="ARBA" id="ARBA00023170"/>
    </source>
</evidence>
<keyword evidence="4" id="KW-0342">GTP-binding</keyword>
<dbReference type="Pfam" id="PF02881">
    <property type="entry name" value="SRP54_N"/>
    <property type="match status" value="1"/>
</dbReference>
<evidence type="ECO:0000256" key="7">
    <source>
        <dbReference type="ARBA" id="ARBA00029433"/>
    </source>
</evidence>
<keyword evidence="12" id="KW-1185">Reference proteome</keyword>
<dbReference type="InterPro" id="IPR000897">
    <property type="entry name" value="SRP54_GTPase_dom"/>
</dbReference>
<evidence type="ECO:0000313" key="11">
    <source>
        <dbReference type="EMBL" id="ODQ80634.1"/>
    </source>
</evidence>
<dbReference type="PROSITE" id="PS00300">
    <property type="entry name" value="SRP54"/>
    <property type="match status" value="1"/>
</dbReference>
<evidence type="ECO:0000256" key="3">
    <source>
        <dbReference type="ARBA" id="ARBA00022741"/>
    </source>
</evidence>
<keyword evidence="3" id="KW-0547">Nucleotide-binding</keyword>
<dbReference type="Proteomes" id="UP000094336">
    <property type="component" value="Unassembled WGS sequence"/>
</dbReference>
<dbReference type="InterPro" id="IPR003593">
    <property type="entry name" value="AAA+_ATPase"/>
</dbReference>
<reference evidence="12" key="1">
    <citation type="submission" date="2016-05" db="EMBL/GenBank/DDBJ databases">
        <title>Comparative genomics of biotechnologically important yeasts.</title>
        <authorList>
            <consortium name="DOE Joint Genome Institute"/>
            <person name="Riley R."/>
            <person name="Haridas S."/>
            <person name="Wolfe K.H."/>
            <person name="Lopes M.R."/>
            <person name="Hittinger C.T."/>
            <person name="Goker M."/>
            <person name="Salamov A."/>
            <person name="Wisecaver J."/>
            <person name="Long T.M."/>
            <person name="Aerts A.L."/>
            <person name="Barry K."/>
            <person name="Choi C."/>
            <person name="Clum A."/>
            <person name="Coughlan A.Y."/>
            <person name="Deshpande S."/>
            <person name="Douglass A.P."/>
            <person name="Hanson S.J."/>
            <person name="Klenk H.-P."/>
            <person name="Labutti K."/>
            <person name="Lapidus A."/>
            <person name="Lindquist E."/>
            <person name="Lipzen A."/>
            <person name="Meier-Kolthoff J.P."/>
            <person name="Ohm R.A."/>
            <person name="Otillar R.P."/>
            <person name="Pangilinan J."/>
            <person name="Peng Y."/>
            <person name="Rokas A."/>
            <person name="Rosa C.A."/>
            <person name="Scheuner C."/>
            <person name="Sibirny A.A."/>
            <person name="Slot J.C."/>
            <person name="Stielow J.B."/>
            <person name="Sun H."/>
            <person name="Kurtzman C.P."/>
            <person name="Blackwell M."/>
            <person name="Grigoriev I.V."/>
            <person name="Jeffries T.W."/>
        </authorList>
    </citation>
    <scope>NUCLEOTIDE SEQUENCE [LARGE SCALE GENOMIC DNA]</scope>
    <source>
        <strain evidence="12">NRRL Y-12698</strain>
    </source>
</reference>
<keyword evidence="6" id="KW-0675">Receptor</keyword>
<comment type="subcellular location">
    <subcellularLocation>
        <location evidence="7">Endomembrane system</location>
        <topology evidence="7">Peripheral membrane protein</topology>
        <orientation evidence="7">Cytoplasmic side</orientation>
    </subcellularLocation>
</comment>
<comment type="subunit">
    <text evidence="2">Heterodimer of an alpha and a beta chain.</text>
</comment>
<gene>
    <name evidence="11" type="ORF">BABINDRAFT_21548</name>
</gene>
<dbReference type="AlphaFoldDB" id="A0A1E3QT04"/>
<dbReference type="PANTHER" id="PTHR43134">
    <property type="entry name" value="SIGNAL RECOGNITION PARTICLE RECEPTOR SUBUNIT ALPHA"/>
    <property type="match status" value="1"/>
</dbReference>
<organism evidence="11 12">
    <name type="scientific">Babjeviella inositovora NRRL Y-12698</name>
    <dbReference type="NCBI Taxonomy" id="984486"/>
    <lineage>
        <taxon>Eukaryota</taxon>
        <taxon>Fungi</taxon>
        <taxon>Dikarya</taxon>
        <taxon>Ascomycota</taxon>
        <taxon>Saccharomycotina</taxon>
        <taxon>Pichiomycetes</taxon>
        <taxon>Serinales incertae sedis</taxon>
        <taxon>Babjeviella</taxon>
    </lineage>
</organism>
<dbReference type="InterPro" id="IPR013822">
    <property type="entry name" value="Signal_recog_particl_SRP54_hlx"/>
</dbReference>
<evidence type="ECO:0000256" key="8">
    <source>
        <dbReference type="ARBA" id="ARBA00071429"/>
    </source>
</evidence>
<dbReference type="RefSeq" id="XP_018985962.1">
    <property type="nucleotide sequence ID" value="XM_019131267.1"/>
</dbReference>
<dbReference type="STRING" id="984486.A0A1E3QT04"/>
<evidence type="ECO:0000259" key="10">
    <source>
        <dbReference type="PROSITE" id="PS00300"/>
    </source>
</evidence>
<proteinExistence type="inferred from homology"/>
<dbReference type="GO" id="GO:0005785">
    <property type="term" value="C:signal recognition particle receptor complex"/>
    <property type="evidence" value="ECO:0007669"/>
    <property type="project" value="EnsemblFungi"/>
</dbReference>
<dbReference type="GO" id="GO:0003924">
    <property type="term" value="F:GTPase activity"/>
    <property type="evidence" value="ECO:0007669"/>
    <property type="project" value="TreeGrafter"/>
</dbReference>
<dbReference type="FunFam" id="3.40.50.300:FF:000566">
    <property type="entry name" value="Signal recognition particle receptor subunit alpha"/>
    <property type="match status" value="1"/>
</dbReference>
<dbReference type="OrthoDB" id="1727884at2759"/>
<comment type="similarity">
    <text evidence="1">Belongs to the GTP-binding SRP family.</text>
</comment>
<evidence type="ECO:0000256" key="5">
    <source>
        <dbReference type="ARBA" id="ARBA00023136"/>
    </source>
</evidence>
<dbReference type="SMART" id="SM00382">
    <property type="entry name" value="AAA"/>
    <property type="match status" value="1"/>
</dbReference>
<dbReference type="Gene3D" id="3.40.50.300">
    <property type="entry name" value="P-loop containing nucleotide triphosphate hydrolases"/>
    <property type="match status" value="1"/>
</dbReference>
<dbReference type="InterPro" id="IPR027417">
    <property type="entry name" value="P-loop_NTPase"/>
</dbReference>
<dbReference type="Pfam" id="PF00448">
    <property type="entry name" value="SRP54"/>
    <property type="match status" value="1"/>
</dbReference>
<accession>A0A1E3QT04</accession>
<dbReference type="PANTHER" id="PTHR43134:SF1">
    <property type="entry name" value="SIGNAL RECOGNITION PARTICLE RECEPTOR SUBUNIT ALPHA"/>
    <property type="match status" value="1"/>
</dbReference>
<evidence type="ECO:0000256" key="9">
    <source>
        <dbReference type="ARBA" id="ARBA00081194"/>
    </source>
</evidence>
<keyword evidence="5" id="KW-0472">Membrane</keyword>
<name>A0A1E3QT04_9ASCO</name>
<evidence type="ECO:0000256" key="2">
    <source>
        <dbReference type="ARBA" id="ARBA00011870"/>
    </source>
</evidence>
<dbReference type="GeneID" id="30149120"/>
<dbReference type="EMBL" id="KV454429">
    <property type="protein sequence ID" value="ODQ80634.1"/>
    <property type="molecule type" value="Genomic_DNA"/>
</dbReference>
<dbReference type="SUPFAM" id="SSF52540">
    <property type="entry name" value="P-loop containing nucleoside triphosphate hydrolases"/>
    <property type="match status" value="1"/>
</dbReference>
<evidence type="ECO:0000313" key="12">
    <source>
        <dbReference type="Proteomes" id="UP000094336"/>
    </source>
</evidence>
<feature type="domain" description="SRP54-type proteins GTP-binding" evidence="10">
    <location>
        <begin position="330"/>
        <end position="343"/>
    </location>
</feature>
<feature type="non-terminal residue" evidence="11">
    <location>
        <position position="1"/>
    </location>
</feature>
<evidence type="ECO:0000256" key="4">
    <source>
        <dbReference type="ARBA" id="ARBA00023134"/>
    </source>
</evidence>
<dbReference type="Gene3D" id="1.20.120.140">
    <property type="entry name" value="Signal recognition particle SRP54, nucleotide-binding domain"/>
    <property type="match status" value="1"/>
</dbReference>
<dbReference type="GO" id="GO:0005525">
    <property type="term" value="F:GTP binding"/>
    <property type="evidence" value="ECO:0007669"/>
    <property type="project" value="UniProtKB-KW"/>
</dbReference>
<protein>
    <recommendedName>
        <fullName evidence="8">Signal recognition particle receptor subunit alpha homolog</fullName>
    </recommendedName>
    <alternativeName>
        <fullName evidence="9">Docking protein alpha</fullName>
    </alternativeName>
</protein>
<dbReference type="InterPro" id="IPR036225">
    <property type="entry name" value="SRP/SRP_N"/>
</dbReference>
<sequence length="356" mass="38786">KDAFGAKAKDGKFLVRSLNEEMNTILEKGLKNTDESEQPSGMVSGFFQKYVTGGKTITKDDMNSISQKILNHLIAKNITQETANKLVAKIQEKLVGSKTPSFTSLNTIFKSALNEELTKILSPTISVDLLNDIKKHLREKPGQPYVLAVVGVNGVGKSTNLSKIAYWLLQNDYRVLITACDTFRSGAVQQLKVHVDNLKLATCLEDGEARIELFEKGYGDASLVTKVAKASIEYASKNDFQIVLMDTAGRAHTNDQLMASLLAFGNAANPNKIIMVGEALTGNDSVAQAQNFNKAFGSKRHIDFFLVSKCDTVDKSIGTIVNLVTSIGAPVLFVGVGQTYTDLRTLSVDWAVNLLM</sequence>